<organism evidence="2 3">
    <name type="scientific">SAR324 cluster bacterium</name>
    <dbReference type="NCBI Taxonomy" id="2024889"/>
    <lineage>
        <taxon>Bacteria</taxon>
        <taxon>Deltaproteobacteria</taxon>
        <taxon>SAR324 cluster</taxon>
    </lineage>
</organism>
<proteinExistence type="predicted"/>
<dbReference type="EMBL" id="NVSR01000042">
    <property type="protein sequence ID" value="PCI28041.1"/>
    <property type="molecule type" value="Genomic_DNA"/>
</dbReference>
<sequence length="366" mass="42808">MKISIITTVNHNVGDDFVREGIKYLLRQKFKNKNIDYQNIHKHSPITARYGYENFRYLRLSSKIDKILPKHWSKDRVFEADILVQSGAPVYWCHEISESHCYNNEWYKPLIKERFIKNKNTKLLNLAAGTCQTYHSDGSEFCEKCSDYIKEFYKLSDVTTVRDTLAQVVFNKIGIDVPVIPCSSIFSIDEHSLKNEGEEYVVVNYMKGGAHYTFGQKIDFEKWESEFKKFYFELKEKERVVISCHNQKEVDGALELDPKAEIFYAKDDYLAYMKFYSRAKFGIMNRVHGAFLMASYGKPSIVIGNDSRAKMPEEIGLKHYFVNEVDCKLLSKEYEFLKNGADNFSERFKSIKEKAFKDYMQALSVL</sequence>
<reference evidence="3" key="1">
    <citation type="submission" date="2017-08" db="EMBL/GenBank/DDBJ databases">
        <title>A dynamic microbial community with high functional redundancy inhabits the cold, oxic subseafloor aquifer.</title>
        <authorList>
            <person name="Tully B.J."/>
            <person name="Wheat C.G."/>
            <person name="Glazer B.T."/>
            <person name="Huber J.A."/>
        </authorList>
    </citation>
    <scope>NUCLEOTIDE SEQUENCE [LARGE SCALE GENOMIC DNA]</scope>
</reference>
<comment type="caution">
    <text evidence="2">The sequence shown here is derived from an EMBL/GenBank/DDBJ whole genome shotgun (WGS) entry which is preliminary data.</text>
</comment>
<protein>
    <recommendedName>
        <fullName evidence="1">Polysaccharide pyruvyl transferase domain-containing protein</fullName>
    </recommendedName>
</protein>
<accession>A0A2A4T404</accession>
<gene>
    <name evidence="2" type="ORF">COB67_07245</name>
</gene>
<dbReference type="InterPro" id="IPR007345">
    <property type="entry name" value="Polysacch_pyruvyl_Trfase"/>
</dbReference>
<dbReference type="Proteomes" id="UP000218113">
    <property type="component" value="Unassembled WGS sequence"/>
</dbReference>
<name>A0A2A4T404_9DELT</name>
<dbReference type="Pfam" id="PF04230">
    <property type="entry name" value="PS_pyruv_trans"/>
    <property type="match status" value="1"/>
</dbReference>
<evidence type="ECO:0000313" key="2">
    <source>
        <dbReference type="EMBL" id="PCI28041.1"/>
    </source>
</evidence>
<feature type="domain" description="Polysaccharide pyruvyl transferase" evidence="1">
    <location>
        <begin position="12"/>
        <end position="307"/>
    </location>
</feature>
<evidence type="ECO:0000259" key="1">
    <source>
        <dbReference type="Pfam" id="PF04230"/>
    </source>
</evidence>
<dbReference type="AlphaFoldDB" id="A0A2A4T404"/>
<evidence type="ECO:0000313" key="3">
    <source>
        <dbReference type="Proteomes" id="UP000218113"/>
    </source>
</evidence>